<proteinExistence type="predicted"/>
<gene>
    <name evidence="1" type="ORF">DB32_008871</name>
</gene>
<dbReference type="Proteomes" id="UP000034883">
    <property type="component" value="Chromosome"/>
</dbReference>
<protein>
    <recommendedName>
        <fullName evidence="3">N-acetyltransferase domain-containing protein</fullName>
    </recommendedName>
</protein>
<keyword evidence="2" id="KW-1185">Reference proteome</keyword>
<dbReference type="OrthoDB" id="333393at2"/>
<dbReference type="InterPro" id="IPR016181">
    <property type="entry name" value="Acyl_CoA_acyltransferase"/>
</dbReference>
<evidence type="ECO:0000313" key="2">
    <source>
        <dbReference type="Proteomes" id="UP000034883"/>
    </source>
</evidence>
<reference evidence="1 2" key="1">
    <citation type="submission" date="2015-03" db="EMBL/GenBank/DDBJ databases">
        <title>Genome assembly of Sandaracinus amylolyticus DSM 53668.</title>
        <authorList>
            <person name="Sharma G."/>
            <person name="Subramanian S."/>
        </authorList>
    </citation>
    <scope>NUCLEOTIDE SEQUENCE [LARGE SCALE GENOMIC DNA]</scope>
    <source>
        <strain evidence="1 2">DSM 53668</strain>
    </source>
</reference>
<dbReference type="EMBL" id="CP011125">
    <property type="protein sequence ID" value="AKF11722.1"/>
    <property type="molecule type" value="Genomic_DNA"/>
</dbReference>
<dbReference type="SUPFAM" id="SSF55729">
    <property type="entry name" value="Acyl-CoA N-acyltransferases (Nat)"/>
    <property type="match status" value="1"/>
</dbReference>
<dbReference type="KEGG" id="samy:DB32_008871"/>
<evidence type="ECO:0000313" key="1">
    <source>
        <dbReference type="EMBL" id="AKF11722.1"/>
    </source>
</evidence>
<accession>A0A0F6YPQ7</accession>
<name>A0A0F6YPQ7_9BACT</name>
<dbReference type="AlphaFoldDB" id="A0A0F6YPQ7"/>
<organism evidence="1 2">
    <name type="scientific">Sandaracinus amylolyticus</name>
    <dbReference type="NCBI Taxonomy" id="927083"/>
    <lineage>
        <taxon>Bacteria</taxon>
        <taxon>Pseudomonadati</taxon>
        <taxon>Myxococcota</taxon>
        <taxon>Polyangia</taxon>
        <taxon>Polyangiales</taxon>
        <taxon>Sandaracinaceae</taxon>
        <taxon>Sandaracinus</taxon>
    </lineage>
</organism>
<evidence type="ECO:0008006" key="3">
    <source>
        <dbReference type="Google" id="ProtNLM"/>
    </source>
</evidence>
<dbReference type="STRING" id="927083.DB32_008871"/>
<sequence>MNDKLTARFRGTRTLGSRDRDELFALYARSIDVERSAFEAAIDSADRAIEYRDGRDVLRGMALVRAYDVEHEGRRQRVIWTGSVLIEPEYRGQSAIETSAIVYLAREMVRAPTARHVWFFDTFSYKSYALMARNFGEFWPRPDREMPDDERSLLDRLARERYGSRWDPARGVASSAGKRMREGVAPVPSRTSDPWISYFARTNPTYADGTVLVCLCPLDRANLSVFARRLAARTWRGTLRSAAKPQRPSTTAPAM</sequence>
<dbReference type="RefSeq" id="WP_053238557.1">
    <property type="nucleotide sequence ID" value="NZ_CP011125.1"/>
</dbReference>